<name>A0ABR3QBV6_9TREE</name>
<evidence type="ECO:0000313" key="2">
    <source>
        <dbReference type="Proteomes" id="UP001565368"/>
    </source>
</evidence>
<accession>A0ABR3QBV6</accession>
<proteinExistence type="predicted"/>
<reference evidence="1 2" key="1">
    <citation type="submission" date="2023-08" db="EMBL/GenBank/DDBJ databases">
        <title>Annotated Genome Sequence of Vanrija albida AlHP1.</title>
        <authorList>
            <person name="Herzog R."/>
        </authorList>
    </citation>
    <scope>NUCLEOTIDE SEQUENCE [LARGE SCALE GENOMIC DNA]</scope>
    <source>
        <strain evidence="1 2">AlHP1</strain>
    </source>
</reference>
<evidence type="ECO:0008006" key="3">
    <source>
        <dbReference type="Google" id="ProtNLM"/>
    </source>
</evidence>
<dbReference type="Proteomes" id="UP001565368">
    <property type="component" value="Unassembled WGS sequence"/>
</dbReference>
<evidence type="ECO:0000313" key="1">
    <source>
        <dbReference type="EMBL" id="KAL1411997.1"/>
    </source>
</evidence>
<dbReference type="RefSeq" id="XP_069211941.1">
    <property type="nucleotide sequence ID" value="XM_069351555.1"/>
</dbReference>
<keyword evidence="2" id="KW-1185">Reference proteome</keyword>
<dbReference type="EMBL" id="JBBXJM010000002">
    <property type="protein sequence ID" value="KAL1411997.1"/>
    <property type="molecule type" value="Genomic_DNA"/>
</dbReference>
<sequence length="396" mass="44398">MSTFPSYAPGLPFPPYAFGGPPLGEINSVIENTAFPHIIDAIVAFADRRSLLALRATSKEFRDRCDRRLFSTALIRQTTCRHQQPKYQVYSGDGWKLPCIATLYCPYYPWQQGSDLVKYSAQTRLFRNLASTRVLEFDTAATPASAMAKFFPNLKIVRIQCYSSPNMGTWRTQPAVPPIYEFSAPTVVVMGNICPPVLRDPSNPELFEPSHIVPPHVTTVVFHPTVDTYWALPARPFVWSNVNKVVIVFTSLATLTLPWQSMLDGVARNIANALSILESSRRGARNVDITVVDLEQAVRRLLAIGYSVGSKRELDFGLALTDHLTMAQIIDPANWGATAAYLLSALYHIHALIREREVTFMTSDEYAASLSPREAEQHLQWTWAPSRNCQCEQMQS</sequence>
<protein>
    <recommendedName>
        <fullName evidence="3">F-box domain-containing protein</fullName>
    </recommendedName>
</protein>
<comment type="caution">
    <text evidence="1">The sequence shown here is derived from an EMBL/GenBank/DDBJ whole genome shotgun (WGS) entry which is preliminary data.</text>
</comment>
<gene>
    <name evidence="1" type="ORF">Q8F55_002992</name>
</gene>
<organism evidence="1 2">
    <name type="scientific">Vanrija albida</name>
    <dbReference type="NCBI Taxonomy" id="181172"/>
    <lineage>
        <taxon>Eukaryota</taxon>
        <taxon>Fungi</taxon>
        <taxon>Dikarya</taxon>
        <taxon>Basidiomycota</taxon>
        <taxon>Agaricomycotina</taxon>
        <taxon>Tremellomycetes</taxon>
        <taxon>Trichosporonales</taxon>
        <taxon>Trichosporonaceae</taxon>
        <taxon>Vanrija</taxon>
    </lineage>
</organism>
<dbReference type="GeneID" id="95984035"/>